<dbReference type="AlphaFoldDB" id="A0A1B8Q5W5"/>
<sequence length="274" mass="32069">MNFEKLSDIIKYYQTYHLTKYKYTYRLALLAPFDDYPLSTLRRADVKKWALQRQQQVSNATVNKEIAFCRAAINRASTDFEVTLNNPFTNVKYIESDTIPNYLTYQEYERLLSASLEFDNTDLHDFIILLVMTGCRQSEVLTLKWANVHLDKHQFIVRNTLSKSRRTMYKYLNDSAYQVLKNRLANKQGDYVFTNPKTGENIKSFNKGWQLCKKRAGINCRMHDLRHTYASWLVQKGVPIYTVKELLGHGDISSTQRYAHLDYSTKLQAVDLIG</sequence>
<proteinExistence type="inferred from homology"/>
<dbReference type="Gene3D" id="1.10.150.130">
    <property type="match status" value="1"/>
</dbReference>
<dbReference type="GO" id="GO:0015074">
    <property type="term" value="P:DNA integration"/>
    <property type="evidence" value="ECO:0007669"/>
    <property type="project" value="UniProtKB-KW"/>
</dbReference>
<evidence type="ECO:0000256" key="5">
    <source>
        <dbReference type="PROSITE-ProRule" id="PRU01248"/>
    </source>
</evidence>
<accession>A0A1B8Q5W5</accession>
<organism evidence="8 9">
    <name type="scientific">Moraxella lacunata</name>
    <dbReference type="NCBI Taxonomy" id="477"/>
    <lineage>
        <taxon>Bacteria</taxon>
        <taxon>Pseudomonadati</taxon>
        <taxon>Pseudomonadota</taxon>
        <taxon>Gammaproteobacteria</taxon>
        <taxon>Moraxellales</taxon>
        <taxon>Moraxellaceae</taxon>
        <taxon>Moraxella</taxon>
    </lineage>
</organism>
<evidence type="ECO:0008006" key="10">
    <source>
        <dbReference type="Google" id="ProtNLM"/>
    </source>
</evidence>
<dbReference type="Pfam" id="PF00589">
    <property type="entry name" value="Phage_integrase"/>
    <property type="match status" value="1"/>
</dbReference>
<keyword evidence="2" id="KW-0229">DNA integration</keyword>
<dbReference type="InterPro" id="IPR011010">
    <property type="entry name" value="DNA_brk_join_enz"/>
</dbReference>
<dbReference type="InterPro" id="IPR044068">
    <property type="entry name" value="CB"/>
</dbReference>
<evidence type="ECO:0000256" key="3">
    <source>
        <dbReference type="ARBA" id="ARBA00023125"/>
    </source>
</evidence>
<evidence type="ECO:0000259" key="6">
    <source>
        <dbReference type="PROSITE" id="PS51898"/>
    </source>
</evidence>
<evidence type="ECO:0000256" key="1">
    <source>
        <dbReference type="ARBA" id="ARBA00008857"/>
    </source>
</evidence>
<dbReference type="GO" id="GO:0006310">
    <property type="term" value="P:DNA recombination"/>
    <property type="evidence" value="ECO:0007669"/>
    <property type="project" value="UniProtKB-KW"/>
</dbReference>
<protein>
    <recommendedName>
        <fullName evidence="10">Tyrosine recombinase XerC</fullName>
    </recommendedName>
</protein>
<comment type="caution">
    <text evidence="8">The sequence shown here is derived from an EMBL/GenBank/DDBJ whole genome shotgun (WGS) entry which is preliminary data.</text>
</comment>
<reference evidence="8 9" key="1">
    <citation type="submission" date="2016-06" db="EMBL/GenBank/DDBJ databases">
        <title>Draft genome of Moraxella lacunata CCUG 57757A.</title>
        <authorList>
            <person name="Salva-Serra F."/>
            <person name="Engstrom-Jakobsson H."/>
            <person name="Thorell K."/>
            <person name="Gonzales-Siles L."/>
            <person name="Karlsson R."/>
            <person name="Boulund F."/>
            <person name="Engstrand L."/>
            <person name="Kristiansson E."/>
            <person name="Moore E."/>
        </authorList>
    </citation>
    <scope>NUCLEOTIDE SEQUENCE [LARGE SCALE GENOMIC DNA]</scope>
    <source>
        <strain evidence="8 9">CCUG 57757A</strain>
    </source>
</reference>
<dbReference type="InterPro" id="IPR013762">
    <property type="entry name" value="Integrase-like_cat_sf"/>
</dbReference>
<evidence type="ECO:0000256" key="2">
    <source>
        <dbReference type="ARBA" id="ARBA00022908"/>
    </source>
</evidence>
<evidence type="ECO:0000259" key="7">
    <source>
        <dbReference type="PROSITE" id="PS51900"/>
    </source>
</evidence>
<dbReference type="EMBL" id="LZMS01000037">
    <property type="protein sequence ID" value="OBX65149.1"/>
    <property type="molecule type" value="Genomic_DNA"/>
</dbReference>
<evidence type="ECO:0000256" key="4">
    <source>
        <dbReference type="ARBA" id="ARBA00023172"/>
    </source>
</evidence>
<comment type="similarity">
    <text evidence="1">Belongs to the 'phage' integrase family.</text>
</comment>
<dbReference type="Proteomes" id="UP000092607">
    <property type="component" value="Unassembled WGS sequence"/>
</dbReference>
<dbReference type="SUPFAM" id="SSF56349">
    <property type="entry name" value="DNA breaking-rejoining enzymes"/>
    <property type="match status" value="1"/>
</dbReference>
<evidence type="ECO:0000313" key="9">
    <source>
        <dbReference type="Proteomes" id="UP000092607"/>
    </source>
</evidence>
<dbReference type="Gene3D" id="1.10.443.10">
    <property type="entry name" value="Intergrase catalytic core"/>
    <property type="match status" value="1"/>
</dbReference>
<gene>
    <name evidence="8" type="ORF">A9309_03630</name>
</gene>
<evidence type="ECO:0000313" key="8">
    <source>
        <dbReference type="EMBL" id="OBX65149.1"/>
    </source>
</evidence>
<dbReference type="GO" id="GO:0003677">
    <property type="term" value="F:DNA binding"/>
    <property type="evidence" value="ECO:0007669"/>
    <property type="project" value="UniProtKB-UniRule"/>
</dbReference>
<dbReference type="OrthoDB" id="9057547at2"/>
<dbReference type="PROSITE" id="PS51898">
    <property type="entry name" value="TYR_RECOMBINASE"/>
    <property type="match status" value="1"/>
</dbReference>
<keyword evidence="4" id="KW-0233">DNA recombination</keyword>
<keyword evidence="3 5" id="KW-0238">DNA-binding</keyword>
<dbReference type="PROSITE" id="PS51900">
    <property type="entry name" value="CB"/>
    <property type="match status" value="1"/>
</dbReference>
<name>A0A1B8Q5W5_MORLA</name>
<feature type="domain" description="Core-binding (CB)" evidence="7">
    <location>
        <begin position="4"/>
        <end position="77"/>
    </location>
</feature>
<dbReference type="PANTHER" id="PTHR30349:SF64">
    <property type="entry name" value="PROPHAGE INTEGRASE INTD-RELATED"/>
    <property type="match status" value="1"/>
</dbReference>
<dbReference type="InterPro" id="IPR010998">
    <property type="entry name" value="Integrase_recombinase_N"/>
</dbReference>
<dbReference type="PANTHER" id="PTHR30349">
    <property type="entry name" value="PHAGE INTEGRASE-RELATED"/>
    <property type="match status" value="1"/>
</dbReference>
<dbReference type="InterPro" id="IPR050090">
    <property type="entry name" value="Tyrosine_recombinase_XerCD"/>
</dbReference>
<feature type="domain" description="Tyr recombinase" evidence="6">
    <location>
        <begin position="98"/>
        <end position="271"/>
    </location>
</feature>
<dbReference type="RefSeq" id="WP_065255316.1">
    <property type="nucleotide sequence ID" value="NZ_JARDJM010000025.1"/>
</dbReference>
<dbReference type="InterPro" id="IPR002104">
    <property type="entry name" value="Integrase_catalytic"/>
</dbReference>
<dbReference type="CDD" id="cd00796">
    <property type="entry name" value="INT_Rci_Hp1_C"/>
    <property type="match status" value="1"/>
</dbReference>